<name>A0A4Q7VNJ2_9BURK</name>
<feature type="compositionally biased region" description="Polar residues" evidence="1">
    <location>
        <begin position="1"/>
        <end position="12"/>
    </location>
</feature>
<organism evidence="2 3">
    <name type="scientific">Rivibacter subsaxonicus</name>
    <dbReference type="NCBI Taxonomy" id="457575"/>
    <lineage>
        <taxon>Bacteria</taxon>
        <taxon>Pseudomonadati</taxon>
        <taxon>Pseudomonadota</taxon>
        <taxon>Betaproteobacteria</taxon>
        <taxon>Burkholderiales</taxon>
        <taxon>Rivibacter</taxon>
    </lineage>
</organism>
<feature type="region of interest" description="Disordered" evidence="1">
    <location>
        <begin position="1"/>
        <end position="36"/>
    </location>
</feature>
<protein>
    <submittedName>
        <fullName evidence="2">Uncharacterized protein</fullName>
    </submittedName>
</protein>
<dbReference type="Proteomes" id="UP000293671">
    <property type="component" value="Unassembled WGS sequence"/>
</dbReference>
<evidence type="ECO:0000313" key="2">
    <source>
        <dbReference type="EMBL" id="RZT97882.1"/>
    </source>
</evidence>
<dbReference type="EMBL" id="SHKP01000006">
    <property type="protein sequence ID" value="RZT97882.1"/>
    <property type="molecule type" value="Genomic_DNA"/>
</dbReference>
<accession>A0A4Q7VNJ2</accession>
<evidence type="ECO:0000256" key="1">
    <source>
        <dbReference type="SAM" id="MobiDB-lite"/>
    </source>
</evidence>
<dbReference type="OrthoDB" id="8898236at2"/>
<proteinExistence type="predicted"/>
<keyword evidence="3" id="KW-1185">Reference proteome</keyword>
<sequence>MSPSDLQAPSGTDETRAEPELGPLAWEPGDGADLGPLLRTAEPAAPQALEDTELIDSRVDFHAAIRAALQEASDAGASELWLCDPDFSGWPLGERSIVELLAGWIDSRRRLTLVAAHYDWLALNAPRFIAWRRQWSHVVDCLIAHVDDAPRLPSLLLWPDHLQLRLSDAERMRGRSSRSATDLTASAELIDAAVQRAEGNFAATTLGL</sequence>
<evidence type="ECO:0000313" key="3">
    <source>
        <dbReference type="Proteomes" id="UP000293671"/>
    </source>
</evidence>
<dbReference type="AlphaFoldDB" id="A0A4Q7VNJ2"/>
<reference evidence="2 3" key="1">
    <citation type="submission" date="2019-02" db="EMBL/GenBank/DDBJ databases">
        <title>Genomic Encyclopedia of Type Strains, Phase IV (KMG-IV): sequencing the most valuable type-strain genomes for metagenomic binning, comparative biology and taxonomic classification.</title>
        <authorList>
            <person name="Goeker M."/>
        </authorList>
    </citation>
    <scope>NUCLEOTIDE SEQUENCE [LARGE SCALE GENOMIC DNA]</scope>
    <source>
        <strain evidence="2 3">DSM 19570</strain>
    </source>
</reference>
<comment type="caution">
    <text evidence="2">The sequence shown here is derived from an EMBL/GenBank/DDBJ whole genome shotgun (WGS) entry which is preliminary data.</text>
</comment>
<gene>
    <name evidence="2" type="ORF">EV670_2282</name>
</gene>
<dbReference type="RefSeq" id="WP_130432131.1">
    <property type="nucleotide sequence ID" value="NZ_SHKP01000006.1"/>
</dbReference>